<dbReference type="InterPro" id="IPR036890">
    <property type="entry name" value="HATPase_C_sf"/>
</dbReference>
<proteinExistence type="predicted"/>
<evidence type="ECO:0000256" key="1">
    <source>
        <dbReference type="ARBA" id="ARBA00000085"/>
    </source>
</evidence>
<dbReference type="InterPro" id="IPR005467">
    <property type="entry name" value="His_kinase_dom"/>
</dbReference>
<keyword evidence="7 13" id="KW-0547">Nucleotide-binding</keyword>
<evidence type="ECO:0000256" key="9">
    <source>
        <dbReference type="ARBA" id="ARBA00022840"/>
    </source>
</evidence>
<dbReference type="GeneID" id="84816309"/>
<dbReference type="GO" id="GO:0005886">
    <property type="term" value="C:plasma membrane"/>
    <property type="evidence" value="ECO:0007669"/>
    <property type="project" value="UniProtKB-SubCell"/>
</dbReference>
<dbReference type="AlphaFoldDB" id="W1Q6K6"/>
<comment type="subcellular location">
    <subcellularLocation>
        <location evidence="2 13">Cell membrane</location>
        <topology evidence="2 13">Multi-pass membrane protein</topology>
    </subcellularLocation>
</comment>
<accession>W1Q6K6</accession>
<dbReference type="eggNOG" id="COG4585">
    <property type="taxonomic scope" value="Bacteria"/>
</dbReference>
<feature type="transmembrane region" description="Helical" evidence="14">
    <location>
        <begin position="50"/>
        <end position="73"/>
    </location>
</feature>
<dbReference type="SUPFAM" id="SSF55874">
    <property type="entry name" value="ATPase domain of HSP90 chaperone/DNA topoisomerase II/histidine kinase"/>
    <property type="match status" value="1"/>
</dbReference>
<evidence type="ECO:0000256" key="10">
    <source>
        <dbReference type="ARBA" id="ARBA00022989"/>
    </source>
</evidence>
<keyword evidence="5 13" id="KW-0808">Transferase</keyword>
<dbReference type="GO" id="GO:0005524">
    <property type="term" value="F:ATP binding"/>
    <property type="evidence" value="ECO:0007669"/>
    <property type="project" value="UniProtKB-UniRule"/>
</dbReference>
<comment type="caution">
    <text evidence="16">The sequence shown here is derived from an EMBL/GenBank/DDBJ whole genome shotgun (WGS) entry which is preliminary data.</text>
</comment>
<dbReference type="InterPro" id="IPR050482">
    <property type="entry name" value="Sensor_HK_TwoCompSys"/>
</dbReference>
<dbReference type="GO" id="GO:0000155">
    <property type="term" value="F:phosphorelay sensor kinase activity"/>
    <property type="evidence" value="ECO:0007669"/>
    <property type="project" value="UniProtKB-UniRule"/>
</dbReference>
<keyword evidence="17" id="KW-1185">Reference proteome</keyword>
<evidence type="ECO:0000256" key="12">
    <source>
        <dbReference type="ARBA" id="ARBA00023136"/>
    </source>
</evidence>
<dbReference type="PROSITE" id="PS50109">
    <property type="entry name" value="HIS_KIN"/>
    <property type="match status" value="1"/>
</dbReference>
<keyword evidence="4" id="KW-0597">Phosphoprotein</keyword>
<feature type="domain" description="Histidine kinase" evidence="15">
    <location>
        <begin position="157"/>
        <end position="352"/>
    </location>
</feature>
<evidence type="ECO:0000256" key="11">
    <source>
        <dbReference type="ARBA" id="ARBA00023012"/>
    </source>
</evidence>
<dbReference type="CDD" id="cd16917">
    <property type="entry name" value="HATPase_UhpB-NarQ-NarX-like"/>
    <property type="match status" value="1"/>
</dbReference>
<dbReference type="OrthoDB" id="9795828at2"/>
<dbReference type="InterPro" id="IPR011712">
    <property type="entry name" value="Sig_transdc_His_kin_sub3_dim/P"/>
</dbReference>
<dbReference type="InterPro" id="IPR017202">
    <property type="entry name" value="LiaS/VraS"/>
</dbReference>
<keyword evidence="8 13" id="KW-0418">Kinase</keyword>
<keyword evidence="10 14" id="KW-1133">Transmembrane helix</keyword>
<evidence type="ECO:0000256" key="7">
    <source>
        <dbReference type="ARBA" id="ARBA00022741"/>
    </source>
</evidence>
<keyword evidence="3 13" id="KW-1003">Cell membrane</keyword>
<dbReference type="PANTHER" id="PTHR24421:SF37">
    <property type="entry name" value="SENSOR HISTIDINE KINASE NARS"/>
    <property type="match status" value="1"/>
</dbReference>
<dbReference type="STRING" id="592010.GCWU000182_000141"/>
<evidence type="ECO:0000313" key="17">
    <source>
        <dbReference type="Proteomes" id="UP000019050"/>
    </source>
</evidence>
<gene>
    <name evidence="16" type="ORF">GCWU000182_000141</name>
</gene>
<name>W1Q6K6_ABIDE</name>
<dbReference type="Pfam" id="PF02518">
    <property type="entry name" value="HATPase_c"/>
    <property type="match status" value="1"/>
</dbReference>
<evidence type="ECO:0000256" key="13">
    <source>
        <dbReference type="PIRNR" id="PIRNR037431"/>
    </source>
</evidence>
<dbReference type="Pfam" id="PF07730">
    <property type="entry name" value="HisKA_3"/>
    <property type="match status" value="1"/>
</dbReference>
<dbReference type="PANTHER" id="PTHR24421">
    <property type="entry name" value="NITRATE/NITRITE SENSOR PROTEIN NARX-RELATED"/>
    <property type="match status" value="1"/>
</dbReference>
<dbReference type="RefSeq" id="WP_023390802.1">
    <property type="nucleotide sequence ID" value="NZ_CP146287.1"/>
</dbReference>
<organism evidence="16 17">
    <name type="scientific">Abiotrophia defectiva ATCC 49176</name>
    <dbReference type="NCBI Taxonomy" id="592010"/>
    <lineage>
        <taxon>Bacteria</taxon>
        <taxon>Bacillati</taxon>
        <taxon>Bacillota</taxon>
        <taxon>Bacilli</taxon>
        <taxon>Lactobacillales</taxon>
        <taxon>Aerococcaceae</taxon>
        <taxon>Abiotrophia</taxon>
    </lineage>
</organism>
<dbReference type="Proteomes" id="UP000019050">
    <property type="component" value="Unassembled WGS sequence"/>
</dbReference>
<keyword evidence="6 14" id="KW-0812">Transmembrane</keyword>
<evidence type="ECO:0000259" key="15">
    <source>
        <dbReference type="PROSITE" id="PS50109"/>
    </source>
</evidence>
<evidence type="ECO:0000256" key="6">
    <source>
        <dbReference type="ARBA" id="ARBA00022692"/>
    </source>
</evidence>
<feature type="transmembrane region" description="Helical" evidence="14">
    <location>
        <begin position="9"/>
        <end position="30"/>
    </location>
</feature>
<dbReference type="EMBL" id="ACIN03000001">
    <property type="protein sequence ID" value="ESK66454.1"/>
    <property type="molecule type" value="Genomic_DNA"/>
</dbReference>
<evidence type="ECO:0000256" key="14">
    <source>
        <dbReference type="SAM" id="Phobius"/>
    </source>
</evidence>
<dbReference type="GO" id="GO:0046983">
    <property type="term" value="F:protein dimerization activity"/>
    <property type="evidence" value="ECO:0007669"/>
    <property type="project" value="InterPro"/>
</dbReference>
<evidence type="ECO:0000256" key="3">
    <source>
        <dbReference type="ARBA" id="ARBA00022475"/>
    </source>
</evidence>
<dbReference type="Gene3D" id="1.20.5.1930">
    <property type="match status" value="1"/>
</dbReference>
<sequence>MNLHLWRRLFLYQLLVNLAITTIMVGLQVYVFQTLSLASLWELTWFQIPFYLVLVGANFSIALVVSGFLTFFLSGPYEELRAKINWLLLGKYQHPIFKDSGKGLHAWYDYSGVVSSDLNRIRDKLVQLSRDLQDFAASPTFVGEETKEEIIETERHRIARELHDSVSQQLFAATMMLSAIKDQEQVEIAEPIRQQIIRVDKVISTAQIEMRALLLHLRPIGLEDRSLKQGIEQLLLELQTKIPTTIVWDLADVRLESGIEDHLFRIVQEAISNTLRHARANRLEVYLQVDESSAQLKIVDDGLGFDMDKADKVGSYGLRNIRERVTNLGGECKILSMTGKGTVLDISLPIRF</sequence>
<evidence type="ECO:0000256" key="8">
    <source>
        <dbReference type="ARBA" id="ARBA00022777"/>
    </source>
</evidence>
<keyword evidence="11 13" id="KW-0902">Two-component regulatory system</keyword>
<comment type="catalytic activity">
    <reaction evidence="1 13">
        <text>ATP + protein L-histidine = ADP + protein N-phospho-L-histidine.</text>
        <dbReference type="EC" id="2.7.13.3"/>
    </reaction>
</comment>
<keyword evidence="12 13" id="KW-0472">Membrane</keyword>
<evidence type="ECO:0000313" key="16">
    <source>
        <dbReference type="EMBL" id="ESK66454.1"/>
    </source>
</evidence>
<dbReference type="PIRSF" id="PIRSF037431">
    <property type="entry name" value="STHK_LiaS"/>
    <property type="match status" value="1"/>
</dbReference>
<dbReference type="EC" id="2.7.13.3" evidence="13"/>
<dbReference type="InterPro" id="IPR003594">
    <property type="entry name" value="HATPase_dom"/>
</dbReference>
<dbReference type="Gene3D" id="3.30.565.10">
    <property type="entry name" value="Histidine kinase-like ATPase, C-terminal domain"/>
    <property type="match status" value="1"/>
</dbReference>
<evidence type="ECO:0000256" key="2">
    <source>
        <dbReference type="ARBA" id="ARBA00004651"/>
    </source>
</evidence>
<dbReference type="SMART" id="SM00387">
    <property type="entry name" value="HATPase_c"/>
    <property type="match status" value="1"/>
</dbReference>
<dbReference type="HOGENOM" id="CLU_000445_20_12_9"/>
<keyword evidence="9 13" id="KW-0067">ATP-binding</keyword>
<reference evidence="16" key="1">
    <citation type="submission" date="2013-06" db="EMBL/GenBank/DDBJ databases">
        <authorList>
            <person name="Weinstock G."/>
            <person name="Sodergren E."/>
            <person name="Clifton S."/>
            <person name="Fulton L."/>
            <person name="Fulton B."/>
            <person name="Courtney L."/>
            <person name="Fronick C."/>
            <person name="Harrison M."/>
            <person name="Strong C."/>
            <person name="Farmer C."/>
            <person name="Delahaunty K."/>
            <person name="Markovic C."/>
            <person name="Hall O."/>
            <person name="Minx P."/>
            <person name="Tomlinson C."/>
            <person name="Mitreva M."/>
            <person name="Nelson J."/>
            <person name="Hou S."/>
            <person name="Wollam A."/>
            <person name="Pepin K.H."/>
            <person name="Johnson M."/>
            <person name="Bhonagiri V."/>
            <person name="Nash W.E."/>
            <person name="Warren W."/>
            <person name="Chinwalla A."/>
            <person name="Mardis E.R."/>
            <person name="Wilson R.K."/>
        </authorList>
    </citation>
    <scope>NUCLEOTIDE SEQUENCE [LARGE SCALE GENOMIC DNA]</scope>
    <source>
        <strain evidence="16">ATCC 49176</strain>
    </source>
</reference>
<evidence type="ECO:0000256" key="4">
    <source>
        <dbReference type="ARBA" id="ARBA00022553"/>
    </source>
</evidence>
<protein>
    <recommendedName>
        <fullName evidence="13">Sensor histidine kinase</fullName>
        <ecNumber evidence="13">2.7.13.3</ecNumber>
    </recommendedName>
</protein>
<evidence type="ECO:0000256" key="5">
    <source>
        <dbReference type="ARBA" id="ARBA00022679"/>
    </source>
</evidence>